<dbReference type="Proteomes" id="UP000614261">
    <property type="component" value="Unassembled WGS sequence"/>
</dbReference>
<accession>A0ABQ1JKH0</accession>
<gene>
    <name evidence="1" type="ORF">GCM10010833_28130</name>
</gene>
<organism evidence="1 2">
    <name type="scientific">Blastomonas aquatica</name>
    <dbReference type="NCBI Taxonomy" id="1510276"/>
    <lineage>
        <taxon>Bacteria</taxon>
        <taxon>Pseudomonadati</taxon>
        <taxon>Pseudomonadota</taxon>
        <taxon>Alphaproteobacteria</taxon>
        <taxon>Sphingomonadales</taxon>
        <taxon>Sphingomonadaceae</taxon>
        <taxon>Blastomonas</taxon>
    </lineage>
</organism>
<name>A0ABQ1JKH0_9SPHN</name>
<evidence type="ECO:0000313" key="1">
    <source>
        <dbReference type="EMBL" id="GGB71303.1"/>
    </source>
</evidence>
<comment type="caution">
    <text evidence="1">The sequence shown here is derived from an EMBL/GenBank/DDBJ whole genome shotgun (WGS) entry which is preliminary data.</text>
</comment>
<proteinExistence type="predicted"/>
<reference evidence="2" key="1">
    <citation type="journal article" date="2019" name="Int. J. Syst. Evol. Microbiol.">
        <title>The Global Catalogue of Microorganisms (GCM) 10K type strain sequencing project: providing services to taxonomists for standard genome sequencing and annotation.</title>
        <authorList>
            <consortium name="The Broad Institute Genomics Platform"/>
            <consortium name="The Broad Institute Genome Sequencing Center for Infectious Disease"/>
            <person name="Wu L."/>
            <person name="Ma J."/>
        </authorList>
    </citation>
    <scope>NUCLEOTIDE SEQUENCE [LARGE SCALE GENOMIC DNA]</scope>
    <source>
        <strain evidence="2">CGMCC 1.12851</strain>
    </source>
</reference>
<evidence type="ECO:0000313" key="2">
    <source>
        <dbReference type="Proteomes" id="UP000614261"/>
    </source>
</evidence>
<dbReference type="EMBL" id="BMGD01000005">
    <property type="protein sequence ID" value="GGB71303.1"/>
    <property type="molecule type" value="Genomic_DNA"/>
</dbReference>
<protein>
    <submittedName>
        <fullName evidence="1">Uncharacterized protein</fullName>
    </submittedName>
</protein>
<keyword evidence="2" id="KW-1185">Reference proteome</keyword>
<dbReference type="RefSeq" id="WP_376857170.1">
    <property type="nucleotide sequence ID" value="NZ_JBHRVH010000001.1"/>
</dbReference>
<sequence>MRGIQKITGLELLRVNGWSKDGDVVLSEIALSGPDLWFEARVDHKIFLSDALAQRLISIGLGDVFKLKECRIAGDDA</sequence>